<gene>
    <name evidence="1" type="ORF">NCTC8622_07419</name>
</gene>
<evidence type="ECO:0000313" key="1">
    <source>
        <dbReference type="EMBL" id="STI88225.1"/>
    </source>
</evidence>
<evidence type="ECO:0000313" key="2">
    <source>
        <dbReference type="Proteomes" id="UP000254079"/>
    </source>
</evidence>
<dbReference type="EMBL" id="UGCP01000002">
    <property type="protein sequence ID" value="STI88225.1"/>
    <property type="molecule type" value="Genomic_DNA"/>
</dbReference>
<proteinExistence type="predicted"/>
<reference evidence="1 2" key="1">
    <citation type="submission" date="2018-06" db="EMBL/GenBank/DDBJ databases">
        <authorList>
            <consortium name="Pathogen Informatics"/>
            <person name="Doyle S."/>
        </authorList>
    </citation>
    <scope>NUCLEOTIDE SEQUENCE [LARGE SCALE GENOMIC DNA]</scope>
    <source>
        <strain evidence="1 2">NCTC8622</strain>
    </source>
</reference>
<sequence length="190" mass="21078">MACKFFPGPVSRIAGMPDQRRQALFFSSLPRFYAATGLCRDASNGTLTSALHTHLCQLAHHRAENHLSFLAISRQTVGGTPVPTQSYWWLPCGIYNALRSDTCPALLIRLAPPHCYLIHNAVGQTAKRRTVWHGRSGPSDRYKPAIPQMFSLRYPGCFPAVSCGVSYPDHRLSGLLSALRRFSSASSHRR</sequence>
<organism evidence="1 2">
    <name type="scientific">Escherichia coli</name>
    <dbReference type="NCBI Taxonomy" id="562"/>
    <lineage>
        <taxon>Bacteria</taxon>
        <taxon>Pseudomonadati</taxon>
        <taxon>Pseudomonadota</taxon>
        <taxon>Gammaproteobacteria</taxon>
        <taxon>Enterobacterales</taxon>
        <taxon>Enterobacteriaceae</taxon>
        <taxon>Escherichia</taxon>
    </lineage>
</organism>
<dbReference type="Proteomes" id="UP000254079">
    <property type="component" value="Unassembled WGS sequence"/>
</dbReference>
<name>A0A376UFD4_ECOLX</name>
<protein>
    <submittedName>
        <fullName evidence="1">Uncharacterized protein</fullName>
    </submittedName>
</protein>
<dbReference type="AlphaFoldDB" id="A0A376UFD4"/>
<accession>A0A376UFD4</accession>